<proteinExistence type="predicted"/>
<dbReference type="Proteomes" id="UP001595729">
    <property type="component" value="Unassembled WGS sequence"/>
</dbReference>
<name>A0ABV7W1Y0_9BURK</name>
<sequence length="154" mass="15784">MNEADTGPRLALDIGAHQTVITAPDGFAWTLPVGMASLWAPSASGPSALAVENGIQTVEDAIERIAAQVPRGARMVLSAGSLAPLQRGSAIAVMAQGSTGLDGIEREYQLLAARAVGAPSARGTGFDDAAGDAVLLILRELMHHLGLRSLHGPD</sequence>
<gene>
    <name evidence="1" type="ORF">ACFOPI_09480</name>
</gene>
<accession>A0ABV7W1Y0</accession>
<evidence type="ECO:0000313" key="1">
    <source>
        <dbReference type="EMBL" id="MFC3683823.1"/>
    </source>
</evidence>
<reference evidence="2" key="1">
    <citation type="journal article" date="2019" name="Int. J. Syst. Evol. Microbiol.">
        <title>The Global Catalogue of Microorganisms (GCM) 10K type strain sequencing project: providing services to taxonomists for standard genome sequencing and annotation.</title>
        <authorList>
            <consortium name="The Broad Institute Genomics Platform"/>
            <consortium name="The Broad Institute Genome Sequencing Center for Infectious Disease"/>
            <person name="Wu L."/>
            <person name="Ma J."/>
        </authorList>
    </citation>
    <scope>NUCLEOTIDE SEQUENCE [LARGE SCALE GENOMIC DNA]</scope>
    <source>
        <strain evidence="2">KCTC 42501</strain>
    </source>
</reference>
<dbReference type="EMBL" id="JBHRXX010000004">
    <property type="protein sequence ID" value="MFC3683823.1"/>
    <property type="molecule type" value="Genomic_DNA"/>
</dbReference>
<dbReference type="RefSeq" id="WP_382173278.1">
    <property type="nucleotide sequence ID" value="NZ_JBHRXX010000004.1"/>
</dbReference>
<organism evidence="1 2">
    <name type="scientific">Hydrogenophaga luteola</name>
    <dbReference type="NCBI Taxonomy" id="1591122"/>
    <lineage>
        <taxon>Bacteria</taxon>
        <taxon>Pseudomonadati</taxon>
        <taxon>Pseudomonadota</taxon>
        <taxon>Betaproteobacteria</taxon>
        <taxon>Burkholderiales</taxon>
        <taxon>Comamonadaceae</taxon>
        <taxon>Hydrogenophaga</taxon>
    </lineage>
</organism>
<evidence type="ECO:0000313" key="2">
    <source>
        <dbReference type="Proteomes" id="UP001595729"/>
    </source>
</evidence>
<protein>
    <submittedName>
        <fullName evidence="1">Uncharacterized protein</fullName>
    </submittedName>
</protein>
<comment type="caution">
    <text evidence="1">The sequence shown here is derived from an EMBL/GenBank/DDBJ whole genome shotgun (WGS) entry which is preliminary data.</text>
</comment>
<keyword evidence="2" id="KW-1185">Reference proteome</keyword>